<comment type="catalytic activity">
    <reaction evidence="7">
        <text>UDP-N-acetyl-alpha-D-muramoyl-L-alanyl-D-glutamate + meso-2,6-diaminopimelate + ATP = UDP-N-acetyl-alpha-D-muramoyl-L-alanyl-gamma-D-glutamyl-meso-2,6-diaminopimelate + ADP + phosphate + H(+)</text>
        <dbReference type="Rhea" id="RHEA:23676"/>
        <dbReference type="ChEBI" id="CHEBI:15378"/>
        <dbReference type="ChEBI" id="CHEBI:30616"/>
        <dbReference type="ChEBI" id="CHEBI:43474"/>
        <dbReference type="ChEBI" id="CHEBI:57791"/>
        <dbReference type="ChEBI" id="CHEBI:83900"/>
        <dbReference type="ChEBI" id="CHEBI:83905"/>
        <dbReference type="ChEBI" id="CHEBI:456216"/>
        <dbReference type="EC" id="6.3.2.13"/>
    </reaction>
</comment>
<evidence type="ECO:0000313" key="12">
    <source>
        <dbReference type="EMBL" id="MFC6238719.1"/>
    </source>
</evidence>
<dbReference type="InterPro" id="IPR013221">
    <property type="entry name" value="Mur_ligase_cen"/>
</dbReference>
<protein>
    <recommendedName>
        <fullName evidence="7">UDP-N-acetylmuramoyl-L-alanyl-D-glutamate--2,6-diaminopimelate ligase</fullName>
        <ecNumber evidence="7">6.3.2.13</ecNumber>
    </recommendedName>
    <alternativeName>
        <fullName evidence="7">Meso-A2pm-adding enzyme</fullName>
    </alternativeName>
    <alternativeName>
        <fullName evidence="7">Meso-diaminopimelate-adding enzyme</fullName>
    </alternativeName>
    <alternativeName>
        <fullName evidence="7">UDP-MurNAc-L-Ala-D-Glu:meso-diaminopimelate ligase</fullName>
    </alternativeName>
    <alternativeName>
        <fullName evidence="7">UDP-MurNAc-tripeptide synthetase</fullName>
    </alternativeName>
    <alternativeName>
        <fullName evidence="7">UDP-N-acetylmuramyl-tripeptide synthetase</fullName>
    </alternativeName>
</protein>
<keyword evidence="7" id="KW-0547">Nucleotide-binding</keyword>
<evidence type="ECO:0000256" key="5">
    <source>
        <dbReference type="ARBA" id="ARBA00023306"/>
    </source>
</evidence>
<evidence type="ECO:0000256" key="1">
    <source>
        <dbReference type="ARBA" id="ARBA00005898"/>
    </source>
</evidence>
<keyword evidence="7" id="KW-0963">Cytoplasm</keyword>
<keyword evidence="7 12" id="KW-0436">Ligase</keyword>
<keyword evidence="7" id="KW-0460">Magnesium</keyword>
<comment type="caution">
    <text evidence="7">Lacks conserved residue(s) required for the propagation of feature annotation.</text>
</comment>
<keyword evidence="3 7" id="KW-0133">Cell shape</keyword>
<dbReference type="Proteomes" id="UP001596138">
    <property type="component" value="Unassembled WGS sequence"/>
</dbReference>
<dbReference type="GO" id="GO:0008765">
    <property type="term" value="F:UDP-N-acetylmuramoylalanyl-D-glutamate-2,6-diaminopimelate ligase activity"/>
    <property type="evidence" value="ECO:0007669"/>
    <property type="project" value="UniProtKB-EC"/>
</dbReference>
<accession>A0ABW1T344</accession>
<comment type="subcellular location">
    <subcellularLocation>
        <location evidence="7 8">Cytoplasm</location>
    </subcellularLocation>
</comment>
<dbReference type="SUPFAM" id="SSF53244">
    <property type="entry name" value="MurD-like peptide ligases, peptide-binding domain"/>
    <property type="match status" value="1"/>
</dbReference>
<gene>
    <name evidence="7" type="primary">murE</name>
    <name evidence="12" type="ORF">ACFQGU_12595</name>
</gene>
<dbReference type="PANTHER" id="PTHR23135">
    <property type="entry name" value="MUR LIGASE FAMILY MEMBER"/>
    <property type="match status" value="1"/>
</dbReference>
<feature type="binding site" evidence="7">
    <location>
        <position position="481"/>
    </location>
    <ligand>
        <name>meso-2,6-diaminopimelate</name>
        <dbReference type="ChEBI" id="CHEBI:57791"/>
    </ligand>
</feature>
<keyword evidence="2 7" id="KW-0132">Cell division</keyword>
<name>A0ABW1T344_9ACTN</name>
<comment type="similarity">
    <text evidence="1 7">Belongs to the MurCDEF family. MurE subfamily.</text>
</comment>
<comment type="function">
    <text evidence="7">Catalyzes the addition of meso-diaminopimelic acid to the nucleotide precursor UDP-N-acetylmuramoyl-L-alanyl-D-glutamate (UMAG) in the biosynthesis of bacterial cell-wall peptidoglycan.</text>
</comment>
<evidence type="ECO:0000256" key="6">
    <source>
        <dbReference type="ARBA" id="ARBA00023316"/>
    </source>
</evidence>
<evidence type="ECO:0000256" key="3">
    <source>
        <dbReference type="ARBA" id="ARBA00022960"/>
    </source>
</evidence>
<dbReference type="HAMAP" id="MF_00208">
    <property type="entry name" value="MurE"/>
    <property type="match status" value="1"/>
</dbReference>
<evidence type="ECO:0000259" key="10">
    <source>
        <dbReference type="Pfam" id="PF02875"/>
    </source>
</evidence>
<dbReference type="InterPro" id="IPR036565">
    <property type="entry name" value="Mur-like_cat_sf"/>
</dbReference>
<dbReference type="Pfam" id="PF02875">
    <property type="entry name" value="Mur_ligase_C"/>
    <property type="match status" value="1"/>
</dbReference>
<evidence type="ECO:0000256" key="4">
    <source>
        <dbReference type="ARBA" id="ARBA00022984"/>
    </source>
</evidence>
<comment type="pathway">
    <text evidence="7 8">Cell wall biogenesis; peptidoglycan biosynthesis.</text>
</comment>
<dbReference type="NCBIfam" id="NF001124">
    <property type="entry name" value="PRK00139.1-2"/>
    <property type="match status" value="1"/>
</dbReference>
<dbReference type="InterPro" id="IPR004101">
    <property type="entry name" value="Mur_ligase_C"/>
</dbReference>
<dbReference type="Gene3D" id="3.40.1390.10">
    <property type="entry name" value="MurE/MurF, N-terminal domain"/>
    <property type="match status" value="1"/>
</dbReference>
<feature type="domain" description="Mur ligase C-terminal" evidence="10">
    <location>
        <begin position="346"/>
        <end position="483"/>
    </location>
</feature>
<dbReference type="NCBIfam" id="NF001126">
    <property type="entry name" value="PRK00139.1-4"/>
    <property type="match status" value="1"/>
</dbReference>
<proteinExistence type="inferred from homology"/>
<dbReference type="InterPro" id="IPR005761">
    <property type="entry name" value="UDP-N-AcMur-Glu-dNH2Pim_ligase"/>
</dbReference>
<dbReference type="RefSeq" id="WP_386767173.1">
    <property type="nucleotide sequence ID" value="NZ_JBHSTI010000008.1"/>
</dbReference>
<keyword evidence="6 7" id="KW-0961">Cell wall biogenesis/degradation</keyword>
<evidence type="ECO:0000313" key="13">
    <source>
        <dbReference type="Proteomes" id="UP001596138"/>
    </source>
</evidence>
<evidence type="ECO:0000256" key="7">
    <source>
        <dbReference type="HAMAP-Rule" id="MF_00208"/>
    </source>
</evidence>
<evidence type="ECO:0000259" key="11">
    <source>
        <dbReference type="Pfam" id="PF08245"/>
    </source>
</evidence>
<organism evidence="12 13">
    <name type="scientific">Longivirga aurantiaca</name>
    <dbReference type="NCBI Taxonomy" id="1837743"/>
    <lineage>
        <taxon>Bacteria</taxon>
        <taxon>Bacillati</taxon>
        <taxon>Actinomycetota</taxon>
        <taxon>Actinomycetes</taxon>
        <taxon>Sporichthyales</taxon>
        <taxon>Sporichthyaceae</taxon>
        <taxon>Longivirga</taxon>
    </lineage>
</organism>
<dbReference type="NCBIfam" id="TIGR01085">
    <property type="entry name" value="murE"/>
    <property type="match status" value="1"/>
</dbReference>
<keyword evidence="5 7" id="KW-0131">Cell cycle</keyword>
<feature type="modified residue" description="N6-carboxylysine" evidence="7">
    <location>
        <position position="232"/>
    </location>
</feature>
<dbReference type="EC" id="6.3.2.13" evidence="7"/>
<dbReference type="InterPro" id="IPR000713">
    <property type="entry name" value="Mur_ligase_N"/>
</dbReference>
<feature type="binding site" evidence="7">
    <location>
        <position position="200"/>
    </location>
    <ligand>
        <name>UDP-N-acetyl-alpha-D-muramoyl-L-alanyl-D-glutamate</name>
        <dbReference type="ChEBI" id="CHEBI:83900"/>
    </ligand>
</feature>
<feature type="binding site" evidence="7">
    <location>
        <position position="404"/>
    </location>
    <ligand>
        <name>meso-2,6-diaminopimelate</name>
        <dbReference type="ChEBI" id="CHEBI:57791"/>
    </ligand>
</feature>
<feature type="binding site" evidence="7">
    <location>
        <position position="192"/>
    </location>
    <ligand>
        <name>UDP-N-acetyl-alpha-D-muramoyl-L-alanyl-D-glutamate</name>
        <dbReference type="ChEBI" id="CHEBI:83900"/>
    </ligand>
</feature>
<dbReference type="SUPFAM" id="SSF63418">
    <property type="entry name" value="MurE/MurF N-terminal domain"/>
    <property type="match status" value="1"/>
</dbReference>
<feature type="binding site" evidence="7">
    <location>
        <position position="485"/>
    </location>
    <ligand>
        <name>meso-2,6-diaminopimelate</name>
        <dbReference type="ChEBI" id="CHEBI:57791"/>
    </ligand>
</feature>
<keyword evidence="7" id="KW-0067">ATP-binding</keyword>
<evidence type="ECO:0000256" key="8">
    <source>
        <dbReference type="RuleBase" id="RU004135"/>
    </source>
</evidence>
<comment type="caution">
    <text evidence="12">The sequence shown here is derived from an EMBL/GenBank/DDBJ whole genome shotgun (WGS) entry which is preliminary data.</text>
</comment>
<dbReference type="Pfam" id="PF08245">
    <property type="entry name" value="Mur_ligase_M"/>
    <property type="match status" value="1"/>
</dbReference>
<feature type="short sequence motif" description="Meso-diaminopimelate recognition motif" evidence="7">
    <location>
        <begin position="428"/>
        <end position="431"/>
    </location>
</feature>
<feature type="binding site" evidence="7">
    <location>
        <begin position="428"/>
        <end position="431"/>
    </location>
    <ligand>
        <name>meso-2,6-diaminopimelate</name>
        <dbReference type="ChEBI" id="CHEBI:57791"/>
    </ligand>
</feature>
<dbReference type="InterPro" id="IPR036615">
    <property type="entry name" value="Mur_ligase_C_dom_sf"/>
</dbReference>
<dbReference type="InterPro" id="IPR035911">
    <property type="entry name" value="MurE/MurF_N"/>
</dbReference>
<dbReference type="Gene3D" id="3.40.1190.10">
    <property type="entry name" value="Mur-like, catalytic domain"/>
    <property type="match status" value="1"/>
</dbReference>
<keyword evidence="4 7" id="KW-0573">Peptidoglycan synthesis</keyword>
<dbReference type="Gene3D" id="3.90.190.20">
    <property type="entry name" value="Mur ligase, C-terminal domain"/>
    <property type="match status" value="1"/>
</dbReference>
<comment type="cofactor">
    <cofactor evidence="7">
        <name>Mg(2+)</name>
        <dbReference type="ChEBI" id="CHEBI:18420"/>
    </cofactor>
</comment>
<feature type="binding site" evidence="7">
    <location>
        <position position="40"/>
    </location>
    <ligand>
        <name>UDP-N-acetyl-alpha-D-muramoyl-L-alanyl-D-glutamate</name>
        <dbReference type="ChEBI" id="CHEBI:83900"/>
    </ligand>
</feature>
<feature type="binding site" evidence="7">
    <location>
        <begin position="165"/>
        <end position="166"/>
    </location>
    <ligand>
        <name>UDP-N-acetyl-alpha-D-muramoyl-L-alanyl-D-glutamate</name>
        <dbReference type="ChEBI" id="CHEBI:83900"/>
    </ligand>
</feature>
<dbReference type="EMBL" id="JBHSTI010000008">
    <property type="protein sequence ID" value="MFC6238719.1"/>
    <property type="molecule type" value="Genomic_DNA"/>
</dbReference>
<evidence type="ECO:0000259" key="9">
    <source>
        <dbReference type="Pfam" id="PF01225"/>
    </source>
</evidence>
<comment type="PTM">
    <text evidence="7">Carboxylation is probably crucial for Mg(2+) binding and, consequently, for the gamma-phosphate positioning of ATP.</text>
</comment>
<feature type="binding site" evidence="7">
    <location>
        <begin position="123"/>
        <end position="129"/>
    </location>
    <ligand>
        <name>ATP</name>
        <dbReference type="ChEBI" id="CHEBI:30616"/>
    </ligand>
</feature>
<feature type="domain" description="Mur ligase N-terminal catalytic" evidence="9">
    <location>
        <begin position="33"/>
        <end position="109"/>
    </location>
</feature>
<feature type="domain" description="Mur ligase central" evidence="11">
    <location>
        <begin position="121"/>
        <end position="323"/>
    </location>
</feature>
<sequence length="525" mass="54206">MPAGPRPSTPPRPLGELARVAGADVPASADVLVTGVTHDSRDVRPGDLYAALPGFVTHGAEYVAQAAASGAVAVLTDPSGAERCAAAGLPVLVVEDPRAVLGEVAADVYDHPSRDVLVVGITGTNGKTTTSYLVDGGFRAAGHVTGLIGTVGTRIGDETVPSQRTTPEATDVHALLAVMRERGVTAVTMEVSSHALVLGRVDGVRFAVGGFTNLTEDHLDFHADMDDYFAAKASLFTARRTAAAVVCVDGGYGVRMAGSAAAQGLEVSTYSTVGPATWMVEGVVAVPGGSVMRALGPDGVDVPLEVRLPGEFNVSNALGALALLVAAGVDPLTASDGIAACEGVPGRMERVPDPDLGRGIYAYVDYAHTPDAVERALAAAREVATARSGRRSRILVVLGAGGDRDPHKRYDMGRAAVEGADVVIVTDDNPRSEDPALIRREVLRGARTITGTRRIEVADRRRALRMAVALAGRGDVVLVLGKGHEQGQEVAGTVTPFDDRVALAEALEPGLIVPADLPTDDEDAT</sequence>
<keyword evidence="13" id="KW-1185">Reference proteome</keyword>
<evidence type="ECO:0000256" key="2">
    <source>
        <dbReference type="ARBA" id="ARBA00022618"/>
    </source>
</evidence>
<dbReference type="PANTHER" id="PTHR23135:SF4">
    <property type="entry name" value="UDP-N-ACETYLMURAMOYL-L-ALANYL-D-GLUTAMATE--2,6-DIAMINOPIMELATE LIGASE MURE HOMOLOG, CHLOROPLASTIC"/>
    <property type="match status" value="1"/>
</dbReference>
<dbReference type="SUPFAM" id="SSF53623">
    <property type="entry name" value="MurD-like peptide ligases, catalytic domain"/>
    <property type="match status" value="1"/>
</dbReference>
<dbReference type="Pfam" id="PF01225">
    <property type="entry name" value="Mur_ligase"/>
    <property type="match status" value="1"/>
</dbReference>
<reference evidence="13" key="1">
    <citation type="journal article" date="2019" name="Int. J. Syst. Evol. Microbiol.">
        <title>The Global Catalogue of Microorganisms (GCM) 10K type strain sequencing project: providing services to taxonomists for standard genome sequencing and annotation.</title>
        <authorList>
            <consortium name="The Broad Institute Genomics Platform"/>
            <consortium name="The Broad Institute Genome Sequencing Center for Infectious Disease"/>
            <person name="Wu L."/>
            <person name="Ma J."/>
        </authorList>
    </citation>
    <scope>NUCLEOTIDE SEQUENCE [LARGE SCALE GENOMIC DNA]</scope>
    <source>
        <strain evidence="13">CGMCC 4.7317</strain>
    </source>
</reference>